<accession>A0A9P9XV92</accession>
<dbReference type="RefSeq" id="XP_051359294.1">
    <property type="nucleotide sequence ID" value="XM_051509723.1"/>
</dbReference>
<keyword evidence="2" id="KW-1185">Reference proteome</keyword>
<reference evidence="1" key="2">
    <citation type="submission" date="2022-07" db="EMBL/GenBank/DDBJ databases">
        <authorList>
            <person name="Goncalves M.F.M."/>
            <person name="Hilario S."/>
            <person name="Van De Peer Y."/>
            <person name="Esteves A.C."/>
            <person name="Alves A."/>
        </authorList>
    </citation>
    <scope>NUCLEOTIDE SEQUENCE</scope>
    <source>
        <strain evidence="1">MUM 19.33</strain>
    </source>
</reference>
<dbReference type="GeneID" id="75831828"/>
<proteinExistence type="predicted"/>
<dbReference type="EMBL" id="JAGIXG020000068">
    <property type="protein sequence ID" value="KAI6778438.1"/>
    <property type="molecule type" value="Genomic_DNA"/>
</dbReference>
<sequence>MTGFSAAINEDLHFDYFDEDALLVHMVRRAHEGDAGWEVKLMGTGEGRQLPPESPADTVRLAAAALAREWMERECKALRYKAAGSGNPLHVPTSERESNAKHLPRLRIFWDADGEPSMAGLVGRLTSQQLLEDCFEVASNGKGKS</sequence>
<evidence type="ECO:0000313" key="2">
    <source>
        <dbReference type="Proteomes" id="UP001055219"/>
    </source>
</evidence>
<gene>
    <name evidence="1" type="ORF">J7T54_005344</name>
</gene>
<organism evidence="1 2">
    <name type="scientific">Emericellopsis cladophorae</name>
    <dbReference type="NCBI Taxonomy" id="2686198"/>
    <lineage>
        <taxon>Eukaryota</taxon>
        <taxon>Fungi</taxon>
        <taxon>Dikarya</taxon>
        <taxon>Ascomycota</taxon>
        <taxon>Pezizomycotina</taxon>
        <taxon>Sordariomycetes</taxon>
        <taxon>Hypocreomycetidae</taxon>
        <taxon>Hypocreales</taxon>
        <taxon>Bionectriaceae</taxon>
        <taxon>Emericellopsis</taxon>
    </lineage>
</organism>
<protein>
    <submittedName>
        <fullName evidence="1">Uncharacterized protein</fullName>
    </submittedName>
</protein>
<dbReference type="AlphaFoldDB" id="A0A9P9XV92"/>
<evidence type="ECO:0000313" key="1">
    <source>
        <dbReference type="EMBL" id="KAI6778438.1"/>
    </source>
</evidence>
<comment type="caution">
    <text evidence="1">The sequence shown here is derived from an EMBL/GenBank/DDBJ whole genome shotgun (WGS) entry which is preliminary data.</text>
</comment>
<dbReference type="OrthoDB" id="10534461at2759"/>
<reference evidence="1" key="1">
    <citation type="journal article" date="2021" name="J Fungi (Basel)">
        <title>Genomic and Metabolomic Analyses of the Marine Fungus Emericellopsis cladophorae: Insights into Saltwater Adaptability Mechanisms and Its Biosynthetic Potential.</title>
        <authorList>
            <person name="Goncalves M.F.M."/>
            <person name="Hilario S."/>
            <person name="Van de Peer Y."/>
            <person name="Esteves A.C."/>
            <person name="Alves A."/>
        </authorList>
    </citation>
    <scope>NUCLEOTIDE SEQUENCE</scope>
    <source>
        <strain evidence="1">MUM 19.33</strain>
    </source>
</reference>
<dbReference type="Proteomes" id="UP001055219">
    <property type="component" value="Unassembled WGS sequence"/>
</dbReference>
<name>A0A9P9XV92_9HYPO</name>